<dbReference type="Proteomes" id="UP000233160">
    <property type="component" value="Unassembled WGS sequence"/>
</dbReference>
<dbReference type="GeneTree" id="ENSGT00730000112003"/>
<evidence type="ECO:0000313" key="3">
    <source>
        <dbReference type="Proteomes" id="UP000233160"/>
    </source>
</evidence>
<gene>
    <name evidence="2" type="primary">LST1</name>
</gene>
<proteinExistence type="predicted"/>
<evidence type="ECO:0000313" key="2">
    <source>
        <dbReference type="Ensembl" id="ENSPCOP00000012341.1"/>
    </source>
</evidence>
<reference evidence="2" key="1">
    <citation type="submission" date="2025-08" db="UniProtKB">
        <authorList>
            <consortium name="Ensembl"/>
        </authorList>
    </citation>
    <scope>IDENTIFICATION</scope>
</reference>
<sequence>GEGSEDGSSHGPFCPGPAGAPLRISAEAAHAQQ</sequence>
<keyword evidence="3" id="KW-1185">Reference proteome</keyword>
<reference evidence="2" key="2">
    <citation type="submission" date="2025-09" db="UniProtKB">
        <authorList>
            <consortium name="Ensembl"/>
        </authorList>
    </citation>
    <scope>IDENTIFICATION</scope>
</reference>
<feature type="region of interest" description="Disordered" evidence="1">
    <location>
        <begin position="1"/>
        <end position="21"/>
    </location>
</feature>
<dbReference type="Ensembl" id="ENSPCOT00000022939.1">
    <property type="protein sequence ID" value="ENSPCOP00000012341.1"/>
    <property type="gene ID" value="ENSPCOG00000017743.1"/>
</dbReference>
<protein>
    <submittedName>
        <fullName evidence="2">Leukocyte specific transcript 1</fullName>
    </submittedName>
</protein>
<dbReference type="AlphaFoldDB" id="A0A2K6FEA6"/>
<name>A0A2K6FEA6_PROCO</name>
<accession>A0A2K6FEA6</accession>
<organism evidence="2 3">
    <name type="scientific">Propithecus coquereli</name>
    <name type="common">Coquerel's sifaka</name>
    <name type="synonym">Propithecus verreauxi coquereli</name>
    <dbReference type="NCBI Taxonomy" id="379532"/>
    <lineage>
        <taxon>Eukaryota</taxon>
        <taxon>Metazoa</taxon>
        <taxon>Chordata</taxon>
        <taxon>Craniata</taxon>
        <taxon>Vertebrata</taxon>
        <taxon>Euteleostomi</taxon>
        <taxon>Mammalia</taxon>
        <taxon>Eutheria</taxon>
        <taxon>Euarchontoglires</taxon>
        <taxon>Primates</taxon>
        <taxon>Strepsirrhini</taxon>
        <taxon>Lemuriformes</taxon>
        <taxon>Indriidae</taxon>
        <taxon>Propithecus</taxon>
    </lineage>
</organism>
<evidence type="ECO:0000256" key="1">
    <source>
        <dbReference type="SAM" id="MobiDB-lite"/>
    </source>
</evidence>